<dbReference type="AlphaFoldDB" id="A0A841AQ66"/>
<proteinExistence type="predicted"/>
<comment type="caution">
    <text evidence="2">The sequence shown here is derived from an EMBL/GenBank/DDBJ whole genome shotgun (WGS) entry which is preliminary data.</text>
</comment>
<protein>
    <submittedName>
        <fullName evidence="2">Uncharacterized protein</fullName>
    </submittedName>
</protein>
<gene>
    <name evidence="2" type="ORF">HD599_002169</name>
</gene>
<evidence type="ECO:0000313" key="3">
    <source>
        <dbReference type="Proteomes" id="UP000536685"/>
    </source>
</evidence>
<dbReference type="RefSeq" id="WP_184237308.1">
    <property type="nucleotide sequence ID" value="NZ_JACHMJ010000001.1"/>
</dbReference>
<dbReference type="PROSITE" id="PS51257">
    <property type="entry name" value="PROKAR_LIPOPROTEIN"/>
    <property type="match status" value="1"/>
</dbReference>
<dbReference type="Proteomes" id="UP000536685">
    <property type="component" value="Unassembled WGS sequence"/>
</dbReference>
<keyword evidence="1" id="KW-0732">Signal</keyword>
<keyword evidence="3" id="KW-1185">Reference proteome</keyword>
<reference evidence="2 3" key="1">
    <citation type="submission" date="2020-08" db="EMBL/GenBank/DDBJ databases">
        <title>Sequencing the genomes of 1000 actinobacteria strains.</title>
        <authorList>
            <person name="Klenk H.-P."/>
        </authorList>
    </citation>
    <scope>NUCLEOTIDE SEQUENCE [LARGE SCALE GENOMIC DNA]</scope>
    <source>
        <strain evidence="2 3">DSM 105784</strain>
    </source>
</reference>
<accession>A0A841AQ66</accession>
<sequence>MTRRARFAASLVILPMGLLALAGCAAAGDDVSMDGVVLVVGPDTTDRMQSVLTGVLGTNEAGCVSLDGAVIVAPMGSTISEDGQYVSLEGIGKFGLGETLPATGGGWIEWGHDGEGYGDCGGGEYAVLQPE</sequence>
<name>A0A841AQ66_9MICO</name>
<feature type="chain" id="PRO_5038735438" evidence="1">
    <location>
        <begin position="28"/>
        <end position="131"/>
    </location>
</feature>
<feature type="signal peptide" evidence="1">
    <location>
        <begin position="1"/>
        <end position="27"/>
    </location>
</feature>
<dbReference type="EMBL" id="JACHMJ010000001">
    <property type="protein sequence ID" value="MBB5843846.1"/>
    <property type="molecule type" value="Genomic_DNA"/>
</dbReference>
<evidence type="ECO:0000313" key="2">
    <source>
        <dbReference type="EMBL" id="MBB5843846.1"/>
    </source>
</evidence>
<organism evidence="2 3">
    <name type="scientific">Conyzicola lurida</name>
    <dbReference type="NCBI Taxonomy" id="1172621"/>
    <lineage>
        <taxon>Bacteria</taxon>
        <taxon>Bacillati</taxon>
        <taxon>Actinomycetota</taxon>
        <taxon>Actinomycetes</taxon>
        <taxon>Micrococcales</taxon>
        <taxon>Microbacteriaceae</taxon>
        <taxon>Conyzicola</taxon>
    </lineage>
</organism>
<evidence type="ECO:0000256" key="1">
    <source>
        <dbReference type="SAM" id="SignalP"/>
    </source>
</evidence>